<evidence type="ECO:0000256" key="6">
    <source>
        <dbReference type="ARBA" id="ARBA00022614"/>
    </source>
</evidence>
<evidence type="ECO:0000256" key="11">
    <source>
        <dbReference type="ARBA" id="ARBA00022989"/>
    </source>
</evidence>
<feature type="chain" id="PRO_5016255257" evidence="18">
    <location>
        <begin position="26"/>
        <end position="766"/>
    </location>
</feature>
<comment type="subcellular location">
    <subcellularLocation>
        <location evidence="1">Membrane</location>
        <topology evidence="1">Peripheral membrane protein</topology>
    </subcellularLocation>
    <subcellularLocation>
        <location evidence="3">Membrane</location>
        <topology evidence="3">Single-pass type I membrane protein</topology>
    </subcellularLocation>
    <subcellularLocation>
        <location evidence="2">Secreted</location>
        <location evidence="2">Cell wall</location>
    </subcellularLocation>
</comment>
<keyword evidence="14" id="KW-0675">Receptor</keyword>
<evidence type="ECO:0000256" key="14">
    <source>
        <dbReference type="ARBA" id="ARBA00023170"/>
    </source>
</evidence>
<dbReference type="FunFam" id="3.80.10.10:FF:000095">
    <property type="entry name" value="LRR receptor-like serine/threonine-protein kinase GSO1"/>
    <property type="match status" value="1"/>
</dbReference>
<sequence length="766" mass="86609">MQMTNYIPKIFYALLFLLLLNSGSTLQLKNVTTESAESKCIEWEKQALLKFKQNIDDIFGILSTWRDDEKDGDCCNWQGIECNNETGHVKKLDLRGDDTQYLRDLLTKLRYLNLSNSIVDGRIPYQIGNLLELEYLDLSVTNIYGNIPCQLGNLSQLQYLDLGYTSVFGAIPFHDGNLPVLHTLKLYGSFDLTYNATKWLSTMYSLRNLILRGPFLRFGSSHHLLQAIKKIIQNLRELRLVDFDLMDNDVSTLFHSHSNFSTFPTILDFSNNMLTSSTFQFLSNISLNLQELHLSQNNIVLSSHLYPNIPSLVVLDLSYNNLTSFQFIGNFNFSFKLQELYLSNCSLTDKKTLVSSIPTLNSSSSLLILDLSLNLLEGPILDEFGNVMKSLEYIDLSYNHLQGEIPSFFGNMCTLNTLYLQGNNFSGEVSNFIQTSSWCNKHILSQLDLSYNRITGILPKTISLLSNLKYLNLDGNSLEGDINESHLADFTKLKDLYLSYNSVSLTFPSSWVPPFQLSSLRLASCKLGLSFPSWLKTQTSLSRLDISNAGINDYVPGWIWNNSKYLFFMNMSHNNLIGMQRGFKRPEMLLKSIDLSSNNLKGEIPKKIGNLVGLVSLNLSRNNLSGEIPFEIGNLVSLDVLDLSRNHFSGNIPSTLSQIDRLEVLDLSNNVLYGRIPTGRQLQTLDPSGFEGNLNLCGEPLKKCPEDTTPVNPKRQKFHGEDDNSIFHQGFYLSLGLGYFTVYYILVAASIVRCWKGNICAALEFK</sequence>
<dbReference type="GO" id="GO:0099402">
    <property type="term" value="P:plant organ development"/>
    <property type="evidence" value="ECO:0007669"/>
    <property type="project" value="UniProtKB-ARBA"/>
</dbReference>
<keyword evidence="7 17" id="KW-0812">Transmembrane</keyword>
<evidence type="ECO:0000259" key="20">
    <source>
        <dbReference type="Pfam" id="PF23598"/>
    </source>
</evidence>
<keyword evidence="11 17" id="KW-1133">Transmembrane helix</keyword>
<evidence type="ECO:0000256" key="7">
    <source>
        <dbReference type="ARBA" id="ARBA00022692"/>
    </source>
</evidence>
<evidence type="ECO:0000256" key="1">
    <source>
        <dbReference type="ARBA" id="ARBA00004170"/>
    </source>
</evidence>
<dbReference type="GO" id="GO:0006952">
    <property type="term" value="P:defense response"/>
    <property type="evidence" value="ECO:0007669"/>
    <property type="project" value="UniProtKB-KW"/>
</dbReference>
<evidence type="ECO:0000256" key="3">
    <source>
        <dbReference type="ARBA" id="ARBA00004479"/>
    </source>
</evidence>
<dbReference type="Gene3D" id="3.80.10.10">
    <property type="entry name" value="Ribonuclease Inhibitor"/>
    <property type="match status" value="4"/>
</dbReference>
<dbReference type="Pfam" id="PF08263">
    <property type="entry name" value="LRRNT_2"/>
    <property type="match status" value="1"/>
</dbReference>
<dbReference type="SUPFAM" id="SSF52075">
    <property type="entry name" value="Outer arm dynein light chain 1"/>
    <property type="match status" value="1"/>
</dbReference>
<evidence type="ECO:0000313" key="22">
    <source>
        <dbReference type="Proteomes" id="UP000242715"/>
    </source>
</evidence>
<dbReference type="Pfam" id="PF13855">
    <property type="entry name" value="LRR_8"/>
    <property type="match status" value="1"/>
</dbReference>
<evidence type="ECO:0000256" key="16">
    <source>
        <dbReference type="ARBA" id="ARBA00038043"/>
    </source>
</evidence>
<evidence type="ECO:0000256" key="18">
    <source>
        <dbReference type="SAM" id="SignalP"/>
    </source>
</evidence>
<dbReference type="PRINTS" id="PR00019">
    <property type="entry name" value="LEURICHRPT"/>
</dbReference>
<feature type="transmembrane region" description="Helical" evidence="17">
    <location>
        <begin position="731"/>
        <end position="752"/>
    </location>
</feature>
<evidence type="ECO:0000256" key="5">
    <source>
        <dbReference type="ARBA" id="ARBA00022525"/>
    </source>
</evidence>
<dbReference type="PANTHER" id="PTHR48063:SF112">
    <property type="entry name" value="RECEPTOR LIKE PROTEIN 30-LIKE"/>
    <property type="match status" value="1"/>
</dbReference>
<dbReference type="PROSITE" id="PS51450">
    <property type="entry name" value="LRR"/>
    <property type="match status" value="1"/>
</dbReference>
<dbReference type="FunFam" id="3.80.10.10:FF:000400">
    <property type="entry name" value="Nuclear pore complex protein NUP107"/>
    <property type="match status" value="1"/>
</dbReference>
<gene>
    <name evidence="21" type="ORF">TSUD_278460</name>
</gene>
<evidence type="ECO:0000256" key="8">
    <source>
        <dbReference type="ARBA" id="ARBA00022729"/>
    </source>
</evidence>
<evidence type="ECO:0000256" key="4">
    <source>
        <dbReference type="ARBA" id="ARBA00022512"/>
    </source>
</evidence>
<dbReference type="InterPro" id="IPR001611">
    <property type="entry name" value="Leu-rich_rpt"/>
</dbReference>
<accession>A0A2Z6M2R1</accession>
<dbReference type="Pfam" id="PF00560">
    <property type="entry name" value="LRR_1"/>
    <property type="match status" value="5"/>
</dbReference>
<keyword evidence="13" id="KW-1015">Disulfide bond</keyword>
<dbReference type="InterPro" id="IPR032675">
    <property type="entry name" value="LRR_dom_sf"/>
</dbReference>
<dbReference type="EMBL" id="DF973335">
    <property type="protein sequence ID" value="GAU26401.1"/>
    <property type="molecule type" value="Genomic_DNA"/>
</dbReference>
<dbReference type="OrthoDB" id="1429512at2759"/>
<dbReference type="PANTHER" id="PTHR48063">
    <property type="entry name" value="LRR RECEPTOR-LIKE KINASE"/>
    <property type="match status" value="1"/>
</dbReference>
<evidence type="ECO:0000256" key="2">
    <source>
        <dbReference type="ARBA" id="ARBA00004191"/>
    </source>
</evidence>
<feature type="signal peptide" evidence="18">
    <location>
        <begin position="1"/>
        <end position="25"/>
    </location>
</feature>
<keyword evidence="12 17" id="KW-0472">Membrane</keyword>
<keyword evidence="8 18" id="KW-0732">Signal</keyword>
<evidence type="ECO:0000256" key="9">
    <source>
        <dbReference type="ARBA" id="ARBA00022737"/>
    </source>
</evidence>
<evidence type="ECO:0000259" key="19">
    <source>
        <dbReference type="Pfam" id="PF08263"/>
    </source>
</evidence>
<dbReference type="AlphaFoldDB" id="A0A2Z6M2R1"/>
<keyword evidence="9" id="KW-0677">Repeat</keyword>
<evidence type="ECO:0000256" key="12">
    <source>
        <dbReference type="ARBA" id="ARBA00023136"/>
    </source>
</evidence>
<proteinExistence type="inferred from homology"/>
<dbReference type="InterPro" id="IPR013210">
    <property type="entry name" value="LRR_N_plant-typ"/>
</dbReference>
<evidence type="ECO:0000256" key="15">
    <source>
        <dbReference type="ARBA" id="ARBA00023180"/>
    </source>
</evidence>
<dbReference type="InterPro" id="IPR055414">
    <property type="entry name" value="LRR_R13L4/SHOC2-like"/>
</dbReference>
<name>A0A2Z6M2R1_TRISU</name>
<comment type="similarity">
    <text evidence="16">Belongs to the polygalacturonase-inhibiting protein family.</text>
</comment>
<keyword evidence="5" id="KW-0964">Secreted</keyword>
<dbReference type="Proteomes" id="UP000242715">
    <property type="component" value="Unassembled WGS sequence"/>
</dbReference>
<feature type="domain" description="Leucine-rich repeat-containing N-terminal plant-type" evidence="19">
    <location>
        <begin position="44"/>
        <end position="83"/>
    </location>
</feature>
<organism evidence="21 22">
    <name type="scientific">Trifolium subterraneum</name>
    <name type="common">Subterranean clover</name>
    <dbReference type="NCBI Taxonomy" id="3900"/>
    <lineage>
        <taxon>Eukaryota</taxon>
        <taxon>Viridiplantae</taxon>
        <taxon>Streptophyta</taxon>
        <taxon>Embryophyta</taxon>
        <taxon>Tracheophyta</taxon>
        <taxon>Spermatophyta</taxon>
        <taxon>Magnoliopsida</taxon>
        <taxon>eudicotyledons</taxon>
        <taxon>Gunneridae</taxon>
        <taxon>Pentapetalae</taxon>
        <taxon>rosids</taxon>
        <taxon>fabids</taxon>
        <taxon>Fabales</taxon>
        <taxon>Fabaceae</taxon>
        <taxon>Papilionoideae</taxon>
        <taxon>50 kb inversion clade</taxon>
        <taxon>NPAAA clade</taxon>
        <taxon>Hologalegina</taxon>
        <taxon>IRL clade</taxon>
        <taxon>Trifolieae</taxon>
        <taxon>Trifolium</taxon>
    </lineage>
</organism>
<keyword evidence="4" id="KW-0134">Cell wall</keyword>
<keyword evidence="22" id="KW-1185">Reference proteome</keyword>
<evidence type="ECO:0000256" key="17">
    <source>
        <dbReference type="SAM" id="Phobius"/>
    </source>
</evidence>
<dbReference type="GO" id="GO:0009653">
    <property type="term" value="P:anatomical structure morphogenesis"/>
    <property type="evidence" value="ECO:0007669"/>
    <property type="project" value="UniProtKB-ARBA"/>
</dbReference>
<reference evidence="22" key="1">
    <citation type="journal article" date="2017" name="Front. Plant Sci.">
        <title>Climate Clever Clovers: New Paradigm to Reduce the Environmental Footprint of Ruminants by Breeding Low Methanogenic Forages Utilizing Haplotype Variation.</title>
        <authorList>
            <person name="Kaur P."/>
            <person name="Appels R."/>
            <person name="Bayer P.E."/>
            <person name="Keeble-Gagnere G."/>
            <person name="Wang J."/>
            <person name="Hirakawa H."/>
            <person name="Shirasawa K."/>
            <person name="Vercoe P."/>
            <person name="Stefanova K."/>
            <person name="Durmic Z."/>
            <person name="Nichols P."/>
            <person name="Revell C."/>
            <person name="Isobe S.N."/>
            <person name="Edwards D."/>
            <person name="Erskine W."/>
        </authorList>
    </citation>
    <scope>NUCLEOTIDE SEQUENCE [LARGE SCALE GENOMIC DNA]</scope>
    <source>
        <strain evidence="22">cv. Daliak</strain>
    </source>
</reference>
<dbReference type="GO" id="GO:0016020">
    <property type="term" value="C:membrane"/>
    <property type="evidence" value="ECO:0007669"/>
    <property type="project" value="UniProtKB-SubCell"/>
</dbReference>
<dbReference type="Pfam" id="PF23598">
    <property type="entry name" value="LRR_14"/>
    <property type="match status" value="1"/>
</dbReference>
<evidence type="ECO:0000256" key="10">
    <source>
        <dbReference type="ARBA" id="ARBA00022821"/>
    </source>
</evidence>
<feature type="domain" description="Disease resistance R13L4/SHOC-2-like LRR" evidence="20">
    <location>
        <begin position="100"/>
        <end position="334"/>
    </location>
</feature>
<dbReference type="InterPro" id="IPR046956">
    <property type="entry name" value="RLP23-like"/>
</dbReference>
<keyword evidence="10" id="KW-0611">Plant defense</keyword>
<protein>
    <submittedName>
        <fullName evidence="21">Uncharacterized protein</fullName>
    </submittedName>
</protein>
<dbReference type="SUPFAM" id="SSF52058">
    <property type="entry name" value="L domain-like"/>
    <property type="match status" value="2"/>
</dbReference>
<evidence type="ECO:0000256" key="13">
    <source>
        <dbReference type="ARBA" id="ARBA00023157"/>
    </source>
</evidence>
<evidence type="ECO:0000313" key="21">
    <source>
        <dbReference type="EMBL" id="GAU26401.1"/>
    </source>
</evidence>
<keyword evidence="15" id="KW-0325">Glycoprotein</keyword>
<keyword evidence="6" id="KW-0433">Leucine-rich repeat</keyword>